<keyword evidence="3" id="KW-1185">Reference proteome</keyword>
<reference evidence="2 3" key="1">
    <citation type="submission" date="2013-08" db="EMBL/GenBank/DDBJ databases">
        <title>The genome sequence of Knoellia sinensis.</title>
        <authorList>
            <person name="Zhu W."/>
            <person name="Wang G."/>
        </authorList>
    </citation>
    <scope>NUCLEOTIDE SEQUENCE [LARGE SCALE GENOMIC DNA]</scope>
    <source>
        <strain evidence="2 3">KCTC 19936</strain>
    </source>
</reference>
<dbReference type="eggNOG" id="ENOG5032ZZ6">
    <property type="taxonomic scope" value="Bacteria"/>
</dbReference>
<dbReference type="OrthoDB" id="4843495at2"/>
<gene>
    <name evidence="2" type="ORF">N802_13495</name>
</gene>
<evidence type="ECO:0000256" key="1">
    <source>
        <dbReference type="SAM" id="MobiDB-lite"/>
    </source>
</evidence>
<comment type="caution">
    <text evidence="2">The sequence shown here is derived from an EMBL/GenBank/DDBJ whole genome shotgun (WGS) entry which is preliminary data.</text>
</comment>
<sequence>MTTAALTTSRHRLRATLAAAVLGSTLLGGCAVFSPMQTDYAYQAADGVNATFGDLDVRGLVIVSDAKDAAGNLVGQLVNSSNEDLQVAFATEAGPGGQVTVPRRSSVNLGEEEPLTLPKVGVNPGDVLQLQVATAGTGQNILTVPVLPSLAYYEDSRPPGSSGPATATPSASPSASASH</sequence>
<dbReference type="RefSeq" id="WP_035912696.1">
    <property type="nucleotide sequence ID" value="NZ_AVPJ01000002.1"/>
</dbReference>
<dbReference type="EMBL" id="AVPJ01000002">
    <property type="protein sequence ID" value="KGN34441.1"/>
    <property type="molecule type" value="Genomic_DNA"/>
</dbReference>
<dbReference type="Proteomes" id="UP000030002">
    <property type="component" value="Unassembled WGS sequence"/>
</dbReference>
<feature type="compositionally biased region" description="Low complexity" evidence="1">
    <location>
        <begin position="158"/>
        <end position="179"/>
    </location>
</feature>
<name>A0A0A0JFS6_9MICO</name>
<proteinExistence type="predicted"/>
<protein>
    <submittedName>
        <fullName evidence="2">Uncharacterized protein</fullName>
    </submittedName>
</protein>
<evidence type="ECO:0000313" key="2">
    <source>
        <dbReference type="EMBL" id="KGN34441.1"/>
    </source>
</evidence>
<accession>A0A0A0JFS6</accession>
<feature type="region of interest" description="Disordered" evidence="1">
    <location>
        <begin position="153"/>
        <end position="179"/>
    </location>
</feature>
<dbReference type="AlphaFoldDB" id="A0A0A0JFS6"/>
<evidence type="ECO:0000313" key="3">
    <source>
        <dbReference type="Proteomes" id="UP000030002"/>
    </source>
</evidence>
<organism evidence="2 3">
    <name type="scientific">Knoellia sinensis KCTC 19936</name>
    <dbReference type="NCBI Taxonomy" id="1385520"/>
    <lineage>
        <taxon>Bacteria</taxon>
        <taxon>Bacillati</taxon>
        <taxon>Actinomycetota</taxon>
        <taxon>Actinomycetes</taxon>
        <taxon>Micrococcales</taxon>
        <taxon>Intrasporangiaceae</taxon>
        <taxon>Knoellia</taxon>
    </lineage>
</organism>
<dbReference type="STRING" id="1385520.N802_13495"/>